<feature type="non-terminal residue" evidence="2">
    <location>
        <position position="1"/>
    </location>
</feature>
<proteinExistence type="predicted"/>
<organism evidence="2 3">
    <name type="scientific">Colletotrichum cuscutae</name>
    <dbReference type="NCBI Taxonomy" id="1209917"/>
    <lineage>
        <taxon>Eukaryota</taxon>
        <taxon>Fungi</taxon>
        <taxon>Dikarya</taxon>
        <taxon>Ascomycota</taxon>
        <taxon>Pezizomycotina</taxon>
        <taxon>Sordariomycetes</taxon>
        <taxon>Hypocreomycetidae</taxon>
        <taxon>Glomerellales</taxon>
        <taxon>Glomerellaceae</taxon>
        <taxon>Colletotrichum</taxon>
        <taxon>Colletotrichum acutatum species complex</taxon>
    </lineage>
</organism>
<protein>
    <submittedName>
        <fullName evidence="2">Uncharacterized protein</fullName>
    </submittedName>
</protein>
<dbReference type="EMBL" id="MPDP01000076">
    <property type="protein sequence ID" value="KAK1484674.1"/>
    <property type="molecule type" value="Genomic_DNA"/>
</dbReference>
<accession>A0AAI9VDS6</accession>
<reference evidence="2" key="1">
    <citation type="submission" date="2016-11" db="EMBL/GenBank/DDBJ databases">
        <title>The genome sequence of Colletotrichum cuscutae.</title>
        <authorList>
            <person name="Baroncelli R."/>
        </authorList>
    </citation>
    <scope>NUCLEOTIDE SEQUENCE</scope>
    <source>
        <strain evidence="2">IMI 304802</strain>
    </source>
</reference>
<sequence length="96" mass="10696">PDTGHAQKQGLALLRPQRRTGDQVEVKEGVFGPCPSWSVFRRRVSQRRHLGSWPLNPSRRLFLAVVPRLGPLDSSTMLGGSRATSRLQALRTTQIP</sequence>
<name>A0AAI9VDS6_9PEZI</name>
<feature type="non-terminal residue" evidence="2">
    <location>
        <position position="96"/>
    </location>
</feature>
<dbReference type="AlphaFoldDB" id="A0AAI9VDS6"/>
<evidence type="ECO:0000256" key="1">
    <source>
        <dbReference type="SAM" id="MobiDB-lite"/>
    </source>
</evidence>
<dbReference type="Proteomes" id="UP001239213">
    <property type="component" value="Unassembled WGS sequence"/>
</dbReference>
<comment type="caution">
    <text evidence="2">The sequence shown here is derived from an EMBL/GenBank/DDBJ whole genome shotgun (WGS) entry which is preliminary data.</text>
</comment>
<evidence type="ECO:0000313" key="3">
    <source>
        <dbReference type="Proteomes" id="UP001239213"/>
    </source>
</evidence>
<feature type="region of interest" description="Disordered" evidence="1">
    <location>
        <begin position="1"/>
        <end position="20"/>
    </location>
</feature>
<gene>
    <name evidence="2" type="ORF">CCUS01_15458</name>
</gene>
<evidence type="ECO:0000313" key="2">
    <source>
        <dbReference type="EMBL" id="KAK1484674.1"/>
    </source>
</evidence>
<keyword evidence="3" id="KW-1185">Reference proteome</keyword>
<feature type="region of interest" description="Disordered" evidence="1">
    <location>
        <begin position="77"/>
        <end position="96"/>
    </location>
</feature>